<dbReference type="EMBL" id="DSUJ01000008">
    <property type="protein sequence ID" value="HFI90863.1"/>
    <property type="molecule type" value="Genomic_DNA"/>
</dbReference>
<dbReference type="AlphaFoldDB" id="A0A7V2ZJA2"/>
<sequence length="258" mass="28372">MNNKIVVTLFFLLLSVNQIFSQGTAGESAKFEYRYLIDMPTAGILEKGMVGVTTDVLPAGVVVAKMEVGVFQNLSFGISYGAANLIGSGKPNWYELPGVNIRFRLINESLLLPALTFGFDSQGKGEEFENPKRFAIKSPGFFASASKNFQLLGYLSLHGTVNYSLEKNDGDNFLNLWVGAEKTLGPNFSVLAEYDFALNDNASSSFGEGKGYLNVGLRWAIGSGFTLGFDLRDLLQNKRWNPNAADRALRIEYIQSIF</sequence>
<protein>
    <submittedName>
        <fullName evidence="2">Uncharacterized protein</fullName>
    </submittedName>
</protein>
<keyword evidence="1" id="KW-0732">Signal</keyword>
<proteinExistence type="predicted"/>
<name>A0A7V2ZJA2_9BACT</name>
<feature type="signal peptide" evidence="1">
    <location>
        <begin position="1"/>
        <end position="21"/>
    </location>
</feature>
<comment type="caution">
    <text evidence="2">The sequence shown here is derived from an EMBL/GenBank/DDBJ whole genome shotgun (WGS) entry which is preliminary data.</text>
</comment>
<organism evidence="2">
    <name type="scientific">Ignavibacterium album</name>
    <dbReference type="NCBI Taxonomy" id="591197"/>
    <lineage>
        <taxon>Bacteria</taxon>
        <taxon>Pseudomonadati</taxon>
        <taxon>Ignavibacteriota</taxon>
        <taxon>Ignavibacteria</taxon>
        <taxon>Ignavibacteriales</taxon>
        <taxon>Ignavibacteriaceae</taxon>
        <taxon>Ignavibacterium</taxon>
    </lineage>
</organism>
<evidence type="ECO:0000256" key="1">
    <source>
        <dbReference type="SAM" id="SignalP"/>
    </source>
</evidence>
<gene>
    <name evidence="2" type="ORF">ENS31_04935</name>
</gene>
<feature type="chain" id="PRO_5030811123" evidence="1">
    <location>
        <begin position="22"/>
        <end position="258"/>
    </location>
</feature>
<reference evidence="2" key="1">
    <citation type="journal article" date="2020" name="mSystems">
        <title>Genome- and Community-Level Interaction Insights into Carbon Utilization and Element Cycling Functions of Hydrothermarchaeota in Hydrothermal Sediment.</title>
        <authorList>
            <person name="Zhou Z."/>
            <person name="Liu Y."/>
            <person name="Xu W."/>
            <person name="Pan J."/>
            <person name="Luo Z.H."/>
            <person name="Li M."/>
        </authorList>
    </citation>
    <scope>NUCLEOTIDE SEQUENCE [LARGE SCALE GENOMIC DNA]</scope>
    <source>
        <strain evidence="2">SpSt-479</strain>
    </source>
</reference>
<accession>A0A7V2ZJA2</accession>
<evidence type="ECO:0000313" key="2">
    <source>
        <dbReference type="EMBL" id="HFI90863.1"/>
    </source>
</evidence>